<accession>A0A0W0F842</accession>
<comment type="caution">
    <text evidence="1">The sequence shown here is derived from an EMBL/GenBank/DDBJ whole genome shotgun (WGS) entry which is preliminary data.</text>
</comment>
<sequence>MSAASSVRADVTIVSGSSKSSIWAARGPRALPFTLSVCDYGLERLFLPTTTIVGNARKRTI</sequence>
<dbReference type="EMBL" id="LATX01002223">
    <property type="protein sequence ID" value="KTB32489.1"/>
    <property type="molecule type" value="Genomic_DNA"/>
</dbReference>
<name>A0A0W0F842_MONRR</name>
<protein>
    <submittedName>
        <fullName evidence="1">Uncharacterized protein</fullName>
    </submittedName>
</protein>
<evidence type="ECO:0000313" key="1">
    <source>
        <dbReference type="EMBL" id="KTB32489.1"/>
    </source>
</evidence>
<reference evidence="1 2" key="1">
    <citation type="submission" date="2015-12" db="EMBL/GenBank/DDBJ databases">
        <title>Draft genome sequence of Moniliophthora roreri, the causal agent of frosty pod rot of cacao.</title>
        <authorList>
            <person name="Aime M.C."/>
            <person name="Diaz-Valderrama J.R."/>
            <person name="Kijpornyongpan T."/>
            <person name="Phillips-Mora W."/>
        </authorList>
    </citation>
    <scope>NUCLEOTIDE SEQUENCE [LARGE SCALE GENOMIC DNA]</scope>
    <source>
        <strain evidence="1 2">MCA 2952</strain>
    </source>
</reference>
<organism evidence="1 2">
    <name type="scientific">Moniliophthora roreri</name>
    <name type="common">Frosty pod rot fungus</name>
    <name type="synonym">Monilia roreri</name>
    <dbReference type="NCBI Taxonomy" id="221103"/>
    <lineage>
        <taxon>Eukaryota</taxon>
        <taxon>Fungi</taxon>
        <taxon>Dikarya</taxon>
        <taxon>Basidiomycota</taxon>
        <taxon>Agaricomycotina</taxon>
        <taxon>Agaricomycetes</taxon>
        <taxon>Agaricomycetidae</taxon>
        <taxon>Agaricales</taxon>
        <taxon>Marasmiineae</taxon>
        <taxon>Marasmiaceae</taxon>
        <taxon>Moniliophthora</taxon>
    </lineage>
</organism>
<proteinExistence type="predicted"/>
<gene>
    <name evidence="1" type="ORF">WG66_14937</name>
</gene>
<dbReference type="AlphaFoldDB" id="A0A0W0F842"/>
<dbReference type="Proteomes" id="UP000054988">
    <property type="component" value="Unassembled WGS sequence"/>
</dbReference>
<evidence type="ECO:0000313" key="2">
    <source>
        <dbReference type="Proteomes" id="UP000054988"/>
    </source>
</evidence>